<dbReference type="PANTHER" id="PTHR22990:SF15">
    <property type="entry name" value="F-BOX ONLY PROTEIN 10"/>
    <property type="match status" value="1"/>
</dbReference>
<dbReference type="Pfam" id="PF05048">
    <property type="entry name" value="NosD"/>
    <property type="match status" value="1"/>
</dbReference>
<dbReference type="NCBIfam" id="TIGR03804">
    <property type="entry name" value="para_beta_helix"/>
    <property type="match status" value="1"/>
</dbReference>
<dbReference type="EMBL" id="BMFC01000008">
    <property type="protein sequence ID" value="GGC11284.1"/>
    <property type="molecule type" value="Genomic_DNA"/>
</dbReference>
<dbReference type="InterPro" id="IPR006626">
    <property type="entry name" value="PbH1"/>
</dbReference>
<dbReference type="Gene3D" id="2.160.20.10">
    <property type="entry name" value="Single-stranded right-handed beta-helix, Pectin lyase-like"/>
    <property type="match status" value="1"/>
</dbReference>
<evidence type="ECO:0000313" key="5">
    <source>
        <dbReference type="EMBL" id="GGC11284.1"/>
    </source>
</evidence>
<dbReference type="RefSeq" id="WP_188482853.1">
    <property type="nucleotide sequence ID" value="NZ_BMFC01000008.1"/>
</dbReference>
<dbReference type="SMART" id="SM00710">
    <property type="entry name" value="PbH1"/>
    <property type="match status" value="7"/>
</dbReference>
<dbReference type="PANTHER" id="PTHR22990">
    <property type="entry name" value="F-BOX ONLY PROTEIN"/>
    <property type="match status" value="1"/>
</dbReference>
<name>A0ABQ1KW62_9RHOB</name>
<evidence type="ECO:0000256" key="2">
    <source>
        <dbReference type="ARBA" id="ARBA00022737"/>
    </source>
</evidence>
<feature type="domain" description="Periplasmic copper-binding protein NosD beta helix" evidence="4">
    <location>
        <begin position="273"/>
        <end position="435"/>
    </location>
</feature>
<dbReference type="InterPro" id="IPR007742">
    <property type="entry name" value="NosD_dom"/>
</dbReference>
<keyword evidence="3" id="KW-0833">Ubl conjugation pathway</keyword>
<comment type="pathway">
    <text evidence="1">Protein modification; protein ubiquitination.</text>
</comment>
<dbReference type="Proteomes" id="UP000645462">
    <property type="component" value="Unassembled WGS sequence"/>
</dbReference>
<sequence>MDKSIPILSLSILTLLPIGAGAQQFDYLAHQRMENAVARLSDPQTADDLAVDADAIMATLGLAWSAAIPADSPDRSFEPEAGAVIELVDIRLLLTQIAIQAGARDHHALLRAQGERERNVILLRGGAVALPELFRLSRDTPAQDFVIETPEGIRLTRPLAIWSDAGLSLDAKDHLVLDQASGSFVANLGRLDVQGGTISGNTGENIGEPGFRPFVLTAGRGGFTAKKARFRHLGFGKSPVFGGITVVNNGLVVPEVSSIIADSSVDDVATLALIGTTDAAVFGNRISNSTAAAILISNAQGSFVSDNHLIALTGPQAIRITAGSSDVRVRSNLLSGASRMGILVDPDSYDVTISGNLVTGSEFTGVSVDGARCILLTDNLVAGNSGAGISLKASDEIIAANNAILFNHGSGVLVRDQVTNALVQLSGNVLMANRDGLRGATPGNVLLQGNDLERQMPRVFAGDLAALNVNWLRNRRHATPVSVQSPTRAGCAPQGNG</sequence>
<gene>
    <name evidence="5" type="ORF">GCM10011363_29940</name>
</gene>
<dbReference type="InterPro" id="IPR051550">
    <property type="entry name" value="SCF-Subunits/Alg-Epimerases"/>
</dbReference>
<protein>
    <recommendedName>
        <fullName evidence="4">Periplasmic copper-binding protein NosD beta helix domain-containing protein</fullName>
    </recommendedName>
</protein>
<keyword evidence="6" id="KW-1185">Reference proteome</keyword>
<dbReference type="InterPro" id="IPR012334">
    <property type="entry name" value="Pectin_lyas_fold"/>
</dbReference>
<accession>A0ABQ1KW62</accession>
<evidence type="ECO:0000256" key="1">
    <source>
        <dbReference type="ARBA" id="ARBA00004906"/>
    </source>
</evidence>
<evidence type="ECO:0000259" key="4">
    <source>
        <dbReference type="Pfam" id="PF05048"/>
    </source>
</evidence>
<comment type="caution">
    <text evidence="5">The sequence shown here is derived from an EMBL/GenBank/DDBJ whole genome shotgun (WGS) entry which is preliminary data.</text>
</comment>
<dbReference type="SUPFAM" id="SSF51126">
    <property type="entry name" value="Pectin lyase-like"/>
    <property type="match status" value="1"/>
</dbReference>
<organism evidence="5 6">
    <name type="scientific">Marivita lacus</name>
    <dbReference type="NCBI Taxonomy" id="1323742"/>
    <lineage>
        <taxon>Bacteria</taxon>
        <taxon>Pseudomonadati</taxon>
        <taxon>Pseudomonadota</taxon>
        <taxon>Alphaproteobacteria</taxon>
        <taxon>Rhodobacterales</taxon>
        <taxon>Roseobacteraceae</taxon>
        <taxon>Marivita</taxon>
    </lineage>
</organism>
<dbReference type="InterPro" id="IPR011050">
    <property type="entry name" value="Pectin_lyase_fold/virulence"/>
</dbReference>
<evidence type="ECO:0000313" key="6">
    <source>
        <dbReference type="Proteomes" id="UP000645462"/>
    </source>
</evidence>
<proteinExistence type="predicted"/>
<evidence type="ECO:0000256" key="3">
    <source>
        <dbReference type="ARBA" id="ARBA00022786"/>
    </source>
</evidence>
<keyword evidence="2" id="KW-0677">Repeat</keyword>
<dbReference type="InterPro" id="IPR022441">
    <property type="entry name" value="Para_beta_helix_rpt-2"/>
</dbReference>
<reference evidence="6" key="1">
    <citation type="journal article" date="2019" name="Int. J. Syst. Evol. Microbiol.">
        <title>The Global Catalogue of Microorganisms (GCM) 10K type strain sequencing project: providing services to taxonomists for standard genome sequencing and annotation.</title>
        <authorList>
            <consortium name="The Broad Institute Genomics Platform"/>
            <consortium name="The Broad Institute Genome Sequencing Center for Infectious Disease"/>
            <person name="Wu L."/>
            <person name="Ma J."/>
        </authorList>
    </citation>
    <scope>NUCLEOTIDE SEQUENCE [LARGE SCALE GENOMIC DNA]</scope>
    <source>
        <strain evidence="6">CGMCC 1.12478</strain>
    </source>
</reference>